<gene>
    <name evidence="5" type="primary">mppA</name>
    <name evidence="5" type="ORF">CLOSAC_29540</name>
</gene>
<keyword evidence="2" id="KW-0813">Transport</keyword>
<dbReference type="GO" id="GO:1904680">
    <property type="term" value="F:peptide transmembrane transporter activity"/>
    <property type="evidence" value="ECO:0007669"/>
    <property type="project" value="TreeGrafter"/>
</dbReference>
<dbReference type="SUPFAM" id="SSF53850">
    <property type="entry name" value="Periplasmic binding protein-like II"/>
    <property type="match status" value="1"/>
</dbReference>
<evidence type="ECO:0000256" key="1">
    <source>
        <dbReference type="ARBA" id="ARBA00005695"/>
    </source>
</evidence>
<dbReference type="Proteomes" id="UP000191154">
    <property type="component" value="Unassembled WGS sequence"/>
</dbReference>
<organism evidence="5 6">
    <name type="scientific">Clostridium saccharobutylicum</name>
    <dbReference type="NCBI Taxonomy" id="169679"/>
    <lineage>
        <taxon>Bacteria</taxon>
        <taxon>Bacillati</taxon>
        <taxon>Bacillota</taxon>
        <taxon>Clostridia</taxon>
        <taxon>Eubacteriales</taxon>
        <taxon>Clostridiaceae</taxon>
        <taxon>Clostridium</taxon>
    </lineage>
</organism>
<dbReference type="EMBL" id="LZYZ01000005">
    <property type="protein sequence ID" value="OOM11394.1"/>
    <property type="molecule type" value="Genomic_DNA"/>
</dbReference>
<dbReference type="PANTHER" id="PTHR30290:SF9">
    <property type="entry name" value="OLIGOPEPTIDE-BINDING PROTEIN APPA"/>
    <property type="match status" value="1"/>
</dbReference>
<comment type="similarity">
    <text evidence="1">Belongs to the bacterial solute-binding protein 5 family.</text>
</comment>
<reference evidence="5 6" key="1">
    <citation type="submission" date="2016-05" db="EMBL/GenBank/DDBJ databases">
        <title>Microbial solvent formation.</title>
        <authorList>
            <person name="Poehlein A."/>
            <person name="Montoya Solano J.D."/>
            <person name="Flitsch S."/>
            <person name="Krabben P."/>
            <person name="Duerre P."/>
            <person name="Daniel R."/>
        </authorList>
    </citation>
    <scope>NUCLEOTIDE SEQUENCE [LARGE SCALE GENOMIC DNA]</scope>
    <source>
        <strain evidence="5 6">L1-8</strain>
    </source>
</reference>
<dbReference type="InterPro" id="IPR000914">
    <property type="entry name" value="SBP_5_dom"/>
</dbReference>
<feature type="domain" description="Solute-binding protein family 5" evidence="4">
    <location>
        <begin position="78"/>
        <end position="306"/>
    </location>
</feature>
<dbReference type="Gene3D" id="3.40.190.10">
    <property type="entry name" value="Periplasmic binding protein-like II"/>
    <property type="match status" value="1"/>
</dbReference>
<evidence type="ECO:0000313" key="6">
    <source>
        <dbReference type="Proteomes" id="UP000191154"/>
    </source>
</evidence>
<keyword evidence="3" id="KW-0732">Signal</keyword>
<dbReference type="InterPro" id="IPR039424">
    <property type="entry name" value="SBP_5"/>
</dbReference>
<dbReference type="Gene3D" id="3.90.76.10">
    <property type="entry name" value="Dipeptide-binding Protein, Domain 1"/>
    <property type="match status" value="1"/>
</dbReference>
<name>A0A1S8N4K1_CLOSA</name>
<dbReference type="PANTHER" id="PTHR30290">
    <property type="entry name" value="PERIPLASMIC BINDING COMPONENT OF ABC TRANSPORTER"/>
    <property type="match status" value="1"/>
</dbReference>
<evidence type="ECO:0000313" key="5">
    <source>
        <dbReference type="EMBL" id="OOM11394.1"/>
    </source>
</evidence>
<evidence type="ECO:0000256" key="3">
    <source>
        <dbReference type="ARBA" id="ARBA00022729"/>
    </source>
</evidence>
<evidence type="ECO:0000256" key="2">
    <source>
        <dbReference type="ARBA" id="ARBA00022448"/>
    </source>
</evidence>
<dbReference type="Pfam" id="PF00496">
    <property type="entry name" value="SBP_bac_5"/>
    <property type="match status" value="1"/>
</dbReference>
<comment type="caution">
    <text evidence="5">The sequence shown here is derived from an EMBL/GenBank/DDBJ whole genome shotgun (WGS) entry which is preliminary data.</text>
</comment>
<evidence type="ECO:0000259" key="4">
    <source>
        <dbReference type="Pfam" id="PF00496"/>
    </source>
</evidence>
<protein>
    <submittedName>
        <fullName evidence="5">Periplasmic murein peptide-binding protein</fullName>
    </submittedName>
</protein>
<dbReference type="GO" id="GO:0015833">
    <property type="term" value="P:peptide transport"/>
    <property type="evidence" value="ECO:0007669"/>
    <property type="project" value="TreeGrafter"/>
</dbReference>
<dbReference type="STRING" id="169679.CSACC_03830"/>
<accession>A0A1S8N4K1</accession>
<sequence length="498" mass="57003">MKKYIFLIVMLLLTVIFCFSFIGKDTSKASDINSEQSLIYGVDDISTDLRSVTNLSKRQEDIICALSKGLVSKNAQNKIVPSLASDIKEDSEGIQYEFKIRDDVFWSDGSKITSNDIIEFFKELLKEEDEENIKALLDVYGAKDFRAGKTTFEKGVAISATNDSVIIRLNTKNDNFLSELTKPQYRIRKYLIMWGNMKNNYKKLIYSGDFSIDSIDDNSMVLKKNQNSSDDITSNINILKDENVELSMACYEVNQRDIVIDPPETELSKLDEEGKLITEPKTDATYLYINNKGSLTVQARREIYNDVCKAVASYKNTNNKTFELAEGSYFREDKENLTKVQARKVSSNKIGTWKKPDILTILGEDNDKNRSMCRIIQDWFRNNTNITIKYSLVKESEFKDDELRNRYDMVLINNDADILNKATFYSSFQSYLTGDQVKLLKKAGDDKKNDSYGELEESLFNDYDILPLVFYNENIAISSKVSQLNLDGNGNIDFTTIK</sequence>
<proteinExistence type="inferred from homology"/>
<dbReference type="RefSeq" id="WP_077866045.1">
    <property type="nucleotide sequence ID" value="NZ_LZYZ01000005.1"/>
</dbReference>
<dbReference type="AlphaFoldDB" id="A0A1S8N4K1"/>
<dbReference type="Gene3D" id="3.10.105.10">
    <property type="entry name" value="Dipeptide-binding Protein, Domain 3"/>
    <property type="match status" value="1"/>
</dbReference>